<reference evidence="1 2" key="1">
    <citation type="submission" date="2018-08" db="EMBL/GenBank/DDBJ databases">
        <title>A genome reference for cultivated species of the human gut microbiota.</title>
        <authorList>
            <person name="Zou Y."/>
            <person name="Xue W."/>
            <person name="Luo G."/>
        </authorList>
    </citation>
    <scope>NUCLEOTIDE SEQUENCE [LARGE SCALE GENOMIC DNA]</scope>
    <source>
        <strain evidence="1 2">AF24-29</strain>
    </source>
</reference>
<gene>
    <name evidence="1" type="ORF">DWY25_00915</name>
</gene>
<dbReference type="EMBL" id="QRUP01000001">
    <property type="protein sequence ID" value="RGR76885.1"/>
    <property type="molecule type" value="Genomic_DNA"/>
</dbReference>
<sequence>MAVVNYAELYSKALLQAFPYVLHFGALWNSPNKDIYKVVDADTIKIPHITTSGRVDGDRDTIGGFTRNHDNEWITKQLRNHRTWETLIHPMDVQQTGGVMAIQNATKVYNQEQKFPEMDAYTISALYSDYIVSNADKVVKVDLTVDNILTEFDKLMEAMDEARVPQQGRILYVTPHVKTLLKQAKDIQRIISVEGGEKSVNRNVSRIDEVMIEPAVPSELMKTVYDFTKGWKVGASARQLHMLLIHPTAVLPCVNYTFAALDEPSAKTKGKQLYFEESFEDMFALDYKMGAIAFVQEPDAA</sequence>
<organism evidence="1 2">
    <name type="scientific">Holdemania filiformis</name>
    <dbReference type="NCBI Taxonomy" id="61171"/>
    <lineage>
        <taxon>Bacteria</taxon>
        <taxon>Bacillati</taxon>
        <taxon>Bacillota</taxon>
        <taxon>Erysipelotrichia</taxon>
        <taxon>Erysipelotrichales</taxon>
        <taxon>Erysipelotrichaceae</taxon>
        <taxon>Holdemania</taxon>
    </lineage>
</organism>
<comment type="caution">
    <text evidence="1">The sequence shown here is derived from an EMBL/GenBank/DDBJ whole genome shotgun (WGS) entry which is preliminary data.</text>
</comment>
<dbReference type="GeneID" id="83013971"/>
<evidence type="ECO:0000313" key="1">
    <source>
        <dbReference type="EMBL" id="RGR76885.1"/>
    </source>
</evidence>
<keyword evidence="2" id="KW-1185">Reference proteome</keyword>
<proteinExistence type="predicted"/>
<accession>A0A412G6G8</accession>
<protein>
    <submittedName>
        <fullName evidence="1">Capsid protein</fullName>
    </submittedName>
</protein>
<dbReference type="Proteomes" id="UP000284178">
    <property type="component" value="Unassembled WGS sequence"/>
</dbReference>
<name>A0A412G6G8_9FIRM</name>
<evidence type="ECO:0000313" key="2">
    <source>
        <dbReference type="Proteomes" id="UP000284178"/>
    </source>
</evidence>
<dbReference type="RefSeq" id="WP_117892528.1">
    <property type="nucleotide sequence ID" value="NZ_CABJCV010000001.1"/>
</dbReference>
<dbReference type="AlphaFoldDB" id="A0A412G6G8"/>